<comment type="caution">
    <text evidence="2">The sequence shown here is derived from an EMBL/GenBank/DDBJ whole genome shotgun (WGS) entry which is preliminary data.</text>
</comment>
<feature type="region of interest" description="Disordered" evidence="1">
    <location>
        <begin position="59"/>
        <end position="82"/>
    </location>
</feature>
<dbReference type="Proteomes" id="UP000298030">
    <property type="component" value="Unassembled WGS sequence"/>
</dbReference>
<evidence type="ECO:0000256" key="1">
    <source>
        <dbReference type="SAM" id="MobiDB-lite"/>
    </source>
</evidence>
<sequence>MANHERRTRSLARTPCSLSSTSQSQIPSPASYKVDHGTLRTPLTGKRPWNCQIRVKAHDGSGCARSSSKLPSRTAPPKVERRRFISHSDVLCQRCLSSPTKSGRTSRSSSLPTFSYEFSSR</sequence>
<reference evidence="2 3" key="1">
    <citation type="journal article" date="2019" name="Nat. Ecol. Evol.">
        <title>Megaphylogeny resolves global patterns of mushroom evolution.</title>
        <authorList>
            <person name="Varga T."/>
            <person name="Krizsan K."/>
            <person name="Foldi C."/>
            <person name="Dima B."/>
            <person name="Sanchez-Garcia M."/>
            <person name="Sanchez-Ramirez S."/>
            <person name="Szollosi G.J."/>
            <person name="Szarkandi J.G."/>
            <person name="Papp V."/>
            <person name="Albert L."/>
            <person name="Andreopoulos W."/>
            <person name="Angelini C."/>
            <person name="Antonin V."/>
            <person name="Barry K.W."/>
            <person name="Bougher N.L."/>
            <person name="Buchanan P."/>
            <person name="Buyck B."/>
            <person name="Bense V."/>
            <person name="Catcheside P."/>
            <person name="Chovatia M."/>
            <person name="Cooper J."/>
            <person name="Damon W."/>
            <person name="Desjardin D."/>
            <person name="Finy P."/>
            <person name="Geml J."/>
            <person name="Haridas S."/>
            <person name="Hughes K."/>
            <person name="Justo A."/>
            <person name="Karasinski D."/>
            <person name="Kautmanova I."/>
            <person name="Kiss B."/>
            <person name="Kocsube S."/>
            <person name="Kotiranta H."/>
            <person name="LaButti K.M."/>
            <person name="Lechner B.E."/>
            <person name="Liimatainen K."/>
            <person name="Lipzen A."/>
            <person name="Lukacs Z."/>
            <person name="Mihaltcheva S."/>
            <person name="Morgado L.N."/>
            <person name="Niskanen T."/>
            <person name="Noordeloos M.E."/>
            <person name="Ohm R.A."/>
            <person name="Ortiz-Santana B."/>
            <person name="Ovrebo C."/>
            <person name="Racz N."/>
            <person name="Riley R."/>
            <person name="Savchenko A."/>
            <person name="Shiryaev A."/>
            <person name="Soop K."/>
            <person name="Spirin V."/>
            <person name="Szebenyi C."/>
            <person name="Tomsovsky M."/>
            <person name="Tulloss R.E."/>
            <person name="Uehling J."/>
            <person name="Grigoriev I.V."/>
            <person name="Vagvolgyi C."/>
            <person name="Papp T."/>
            <person name="Martin F.M."/>
            <person name="Miettinen O."/>
            <person name="Hibbett D.S."/>
            <person name="Nagy L.G."/>
        </authorList>
    </citation>
    <scope>NUCLEOTIDE SEQUENCE [LARGE SCALE GENOMIC DNA]</scope>
    <source>
        <strain evidence="2 3">FP101781</strain>
    </source>
</reference>
<feature type="region of interest" description="Disordered" evidence="1">
    <location>
        <begin position="97"/>
        <end position="121"/>
    </location>
</feature>
<feature type="compositionally biased region" description="Basic residues" evidence="1">
    <location>
        <begin position="1"/>
        <end position="10"/>
    </location>
</feature>
<gene>
    <name evidence="2" type="ORF">FA13DRAFT_1123731</name>
</gene>
<protein>
    <submittedName>
        <fullName evidence="2">Uncharacterized protein</fullName>
    </submittedName>
</protein>
<dbReference type="AlphaFoldDB" id="A0A4Y7SVR9"/>
<accession>A0A4Y7SVR9</accession>
<feature type="compositionally biased region" description="Low complexity" evidence="1">
    <location>
        <begin position="17"/>
        <end position="31"/>
    </location>
</feature>
<evidence type="ECO:0000313" key="3">
    <source>
        <dbReference type="Proteomes" id="UP000298030"/>
    </source>
</evidence>
<name>A0A4Y7SVR9_COPMI</name>
<organism evidence="2 3">
    <name type="scientific">Coprinellus micaceus</name>
    <name type="common">Glistening ink-cap mushroom</name>
    <name type="synonym">Coprinus micaceus</name>
    <dbReference type="NCBI Taxonomy" id="71717"/>
    <lineage>
        <taxon>Eukaryota</taxon>
        <taxon>Fungi</taxon>
        <taxon>Dikarya</taxon>
        <taxon>Basidiomycota</taxon>
        <taxon>Agaricomycotina</taxon>
        <taxon>Agaricomycetes</taxon>
        <taxon>Agaricomycetidae</taxon>
        <taxon>Agaricales</taxon>
        <taxon>Agaricineae</taxon>
        <taxon>Psathyrellaceae</taxon>
        <taxon>Coprinellus</taxon>
    </lineage>
</organism>
<evidence type="ECO:0000313" key="2">
    <source>
        <dbReference type="EMBL" id="TEB25963.1"/>
    </source>
</evidence>
<dbReference type="EMBL" id="QPFP01000052">
    <property type="protein sequence ID" value="TEB25963.1"/>
    <property type="molecule type" value="Genomic_DNA"/>
</dbReference>
<keyword evidence="3" id="KW-1185">Reference proteome</keyword>
<proteinExistence type="predicted"/>
<feature type="region of interest" description="Disordered" evidence="1">
    <location>
        <begin position="1"/>
        <end position="45"/>
    </location>
</feature>